<dbReference type="EMBL" id="JBFXLS010000028">
    <property type="protein sequence ID" value="KAL2826869.1"/>
    <property type="molecule type" value="Genomic_DNA"/>
</dbReference>
<dbReference type="Gene3D" id="3.30.530.20">
    <property type="match status" value="1"/>
</dbReference>
<dbReference type="InterPro" id="IPR023393">
    <property type="entry name" value="START-like_dom_sf"/>
</dbReference>
<feature type="region of interest" description="Disordered" evidence="2">
    <location>
        <begin position="634"/>
        <end position="660"/>
    </location>
</feature>
<evidence type="ECO:0000313" key="4">
    <source>
        <dbReference type="EMBL" id="KAL2826869.1"/>
    </source>
</evidence>
<feature type="compositionally biased region" description="Polar residues" evidence="2">
    <location>
        <begin position="467"/>
        <end position="481"/>
    </location>
</feature>
<evidence type="ECO:0000256" key="1">
    <source>
        <dbReference type="SAM" id="Coils"/>
    </source>
</evidence>
<feature type="region of interest" description="Disordered" evidence="2">
    <location>
        <begin position="539"/>
        <end position="607"/>
    </location>
</feature>
<feature type="compositionally biased region" description="Basic and acidic residues" evidence="2">
    <location>
        <begin position="593"/>
        <end position="604"/>
    </location>
</feature>
<feature type="compositionally biased region" description="Gly residues" evidence="2">
    <location>
        <begin position="279"/>
        <end position="293"/>
    </location>
</feature>
<feature type="domain" description="DUF3074" evidence="3">
    <location>
        <begin position="114"/>
        <end position="348"/>
    </location>
</feature>
<dbReference type="PANTHER" id="PTHR19308">
    <property type="entry name" value="PHOSPHATIDYLCHOLINE TRANSFER PROTEIN"/>
    <property type="match status" value="1"/>
</dbReference>
<dbReference type="InterPro" id="IPR051213">
    <property type="entry name" value="START_lipid_transfer"/>
</dbReference>
<dbReference type="InterPro" id="IPR024500">
    <property type="entry name" value="DUF3074"/>
</dbReference>
<evidence type="ECO:0000256" key="2">
    <source>
        <dbReference type="SAM" id="MobiDB-lite"/>
    </source>
</evidence>
<dbReference type="SUPFAM" id="SSF55961">
    <property type="entry name" value="Bet v1-like"/>
    <property type="match status" value="1"/>
</dbReference>
<feature type="compositionally biased region" description="Low complexity" evidence="2">
    <location>
        <begin position="561"/>
        <end position="575"/>
    </location>
</feature>
<accession>A0ABR4IGK1</accession>
<comment type="caution">
    <text evidence="4">The sequence shown here is derived from an EMBL/GenBank/DDBJ whole genome shotgun (WGS) entry which is preliminary data.</text>
</comment>
<feature type="compositionally biased region" description="Low complexity" evidence="2">
    <location>
        <begin position="52"/>
        <end position="69"/>
    </location>
</feature>
<feature type="region of interest" description="Disordered" evidence="2">
    <location>
        <begin position="426"/>
        <end position="484"/>
    </location>
</feature>
<feature type="compositionally biased region" description="Basic and acidic residues" evidence="2">
    <location>
        <begin position="539"/>
        <end position="560"/>
    </location>
</feature>
<evidence type="ECO:0000313" key="5">
    <source>
        <dbReference type="Proteomes" id="UP001610335"/>
    </source>
</evidence>
<name>A0ABR4IGK1_9EURO</name>
<feature type="region of interest" description="Disordered" evidence="2">
    <location>
        <begin position="353"/>
        <end position="396"/>
    </location>
</feature>
<sequence>MSALQEALKYLTATPWDQIPTNESDLQAYLSDLRTKARLIIDSVPEPPPPSSETSNNPSTTIKPSPTRLNTTNELTLTHQKEWSKPIVKPVSTRDNPFGIAVYKLPGADGQGHWFGRRSVHAGLPFGVWEEKLSGEIAETLRKNQERVREGFPPDQAVRGIGAEKSVEEVIVRDHANGDNDNDNGGEGKVVGRLNVYHVSASFPRPTTSRDFVTMIITWEGDNNGDTGNVEEEARVGRSWMMVSRPCVHPDVPEVQEYIRGQYESVEMIREILVERDGSGSGTRSGSGSGSGSGSNDTDGERGDAEDNPIEWTMVTRSDPGGTIPRWMVEKGTPKSICSDAAKFLDWACQGPDPATKEHKRLRSSTSKSETSRPATAEDESETSSESDFSEYDQEEHHGLIASFGHLLTAGIERYAPQAVLDYIPQHSRQPSTYDVPTRDRREIHDDTPYQPAKNEDDVKDEKDETMSQASLNSELPTEPTTPAEINLDLSAAEVLQRNKKGKLSSHERHLAKLAQQKRSLEAQIELVRTDIQSLGLRPSEDSVNKEKAGALLSTDEKRNTNSNSNSNSGSPSSSIRKLDPDGRNSSSSNLRSRAETTRSENPEMNKVASALFREESKLLRQLAKIERHQVKEATKIEAQQRKEAEKQDKARSRNESDLLRREIEHLRKECEKLKSERKKWLGLIGSLQAENTKLARQVGVGEVR</sequence>
<evidence type="ECO:0000259" key="3">
    <source>
        <dbReference type="Pfam" id="PF11274"/>
    </source>
</evidence>
<reference evidence="4 5" key="1">
    <citation type="submission" date="2024-07" db="EMBL/GenBank/DDBJ databases">
        <title>Section-level genome sequencing and comparative genomics of Aspergillus sections Usti and Cavernicolus.</title>
        <authorList>
            <consortium name="Lawrence Berkeley National Laboratory"/>
            <person name="Nybo J.L."/>
            <person name="Vesth T.C."/>
            <person name="Theobald S."/>
            <person name="Frisvad J.C."/>
            <person name="Larsen T.O."/>
            <person name="Kjaerboelling I."/>
            <person name="Rothschild-Mancinelli K."/>
            <person name="Lyhne E.K."/>
            <person name="Kogle M.E."/>
            <person name="Barry K."/>
            <person name="Clum A."/>
            <person name="Na H."/>
            <person name="Ledsgaard L."/>
            <person name="Lin J."/>
            <person name="Lipzen A."/>
            <person name="Kuo A."/>
            <person name="Riley R."/>
            <person name="Mondo S."/>
            <person name="LaButti K."/>
            <person name="Haridas S."/>
            <person name="Pangalinan J."/>
            <person name="Salamov A.A."/>
            <person name="Simmons B.A."/>
            <person name="Magnuson J.K."/>
            <person name="Chen J."/>
            <person name="Drula E."/>
            <person name="Henrissat B."/>
            <person name="Wiebenga A."/>
            <person name="Lubbers R.J."/>
            <person name="Gomes A.C."/>
            <person name="Makela M.R."/>
            <person name="Stajich J."/>
            <person name="Grigoriev I.V."/>
            <person name="Mortensen U.H."/>
            <person name="De vries R.P."/>
            <person name="Baker S.E."/>
            <person name="Andersen M.R."/>
        </authorList>
    </citation>
    <scope>NUCLEOTIDE SEQUENCE [LARGE SCALE GENOMIC DNA]</scope>
    <source>
        <strain evidence="4 5">CBS 600.67</strain>
    </source>
</reference>
<feature type="compositionally biased region" description="Basic and acidic residues" evidence="2">
    <location>
        <begin position="437"/>
        <end position="466"/>
    </location>
</feature>
<proteinExistence type="predicted"/>
<dbReference type="Pfam" id="PF11274">
    <property type="entry name" value="DUF3074"/>
    <property type="match status" value="1"/>
</dbReference>
<keyword evidence="1" id="KW-0175">Coiled coil</keyword>
<feature type="coiled-coil region" evidence="1">
    <location>
        <begin position="504"/>
        <end position="531"/>
    </location>
</feature>
<organism evidence="4 5">
    <name type="scientific">Aspergillus cavernicola</name>
    <dbReference type="NCBI Taxonomy" id="176166"/>
    <lineage>
        <taxon>Eukaryota</taxon>
        <taxon>Fungi</taxon>
        <taxon>Dikarya</taxon>
        <taxon>Ascomycota</taxon>
        <taxon>Pezizomycotina</taxon>
        <taxon>Eurotiomycetes</taxon>
        <taxon>Eurotiomycetidae</taxon>
        <taxon>Eurotiales</taxon>
        <taxon>Aspergillaceae</taxon>
        <taxon>Aspergillus</taxon>
        <taxon>Aspergillus subgen. Nidulantes</taxon>
    </lineage>
</organism>
<feature type="region of interest" description="Disordered" evidence="2">
    <location>
        <begin position="274"/>
        <end position="325"/>
    </location>
</feature>
<keyword evidence="5" id="KW-1185">Reference proteome</keyword>
<feature type="compositionally biased region" description="Acidic residues" evidence="2">
    <location>
        <begin position="377"/>
        <end position="394"/>
    </location>
</feature>
<protein>
    <recommendedName>
        <fullName evidence="3">DUF3074 domain-containing protein</fullName>
    </recommendedName>
</protein>
<feature type="compositionally biased region" description="Polar residues" evidence="2">
    <location>
        <begin position="364"/>
        <end position="374"/>
    </location>
</feature>
<dbReference type="PANTHER" id="PTHR19308:SF14">
    <property type="entry name" value="START DOMAIN-CONTAINING PROTEIN"/>
    <property type="match status" value="1"/>
</dbReference>
<dbReference type="Proteomes" id="UP001610335">
    <property type="component" value="Unassembled WGS sequence"/>
</dbReference>
<feature type="region of interest" description="Disordered" evidence="2">
    <location>
        <begin position="42"/>
        <end position="69"/>
    </location>
</feature>
<gene>
    <name evidence="4" type="ORF">BDW59DRAFT_171686</name>
</gene>